<organism evidence="3 4">
    <name type="scientific">Tetranychus urticae</name>
    <name type="common">Two-spotted spider mite</name>
    <dbReference type="NCBI Taxonomy" id="32264"/>
    <lineage>
        <taxon>Eukaryota</taxon>
        <taxon>Metazoa</taxon>
        <taxon>Ecdysozoa</taxon>
        <taxon>Arthropoda</taxon>
        <taxon>Chelicerata</taxon>
        <taxon>Arachnida</taxon>
        <taxon>Acari</taxon>
        <taxon>Acariformes</taxon>
        <taxon>Trombidiformes</taxon>
        <taxon>Prostigmata</taxon>
        <taxon>Eleutherengona</taxon>
        <taxon>Raphignathae</taxon>
        <taxon>Tetranychoidea</taxon>
        <taxon>Tetranychidae</taxon>
        <taxon>Tetranychus</taxon>
    </lineage>
</organism>
<dbReference type="InterPro" id="IPR039848">
    <property type="entry name" value="Ribosomal_mS35_mt"/>
</dbReference>
<dbReference type="AlphaFoldDB" id="T1K1V5"/>
<feature type="domain" description="Small ribosomal subunit protein mS35 mitochondrial conserved" evidence="2">
    <location>
        <begin position="155"/>
        <end position="232"/>
    </location>
</feature>
<keyword evidence="4" id="KW-1185">Reference proteome</keyword>
<evidence type="ECO:0000313" key="4">
    <source>
        <dbReference type="Proteomes" id="UP000015104"/>
    </source>
</evidence>
<dbReference type="GO" id="GO:0005763">
    <property type="term" value="C:mitochondrial small ribosomal subunit"/>
    <property type="evidence" value="ECO:0007669"/>
    <property type="project" value="TreeGrafter"/>
</dbReference>
<dbReference type="eggNOG" id="KOG3933">
    <property type="taxonomic scope" value="Eukaryota"/>
</dbReference>
<evidence type="ECO:0000256" key="1">
    <source>
        <dbReference type="SAM" id="Coils"/>
    </source>
</evidence>
<dbReference type="GO" id="GO:0003735">
    <property type="term" value="F:structural constituent of ribosome"/>
    <property type="evidence" value="ECO:0007669"/>
    <property type="project" value="InterPro"/>
</dbReference>
<dbReference type="InterPro" id="IPR019349">
    <property type="entry name" value="Ribosomal_mS35_mit"/>
</dbReference>
<name>T1K1V5_TETUR</name>
<dbReference type="EnsemblMetazoa" id="tetur04g02790.1">
    <property type="protein sequence ID" value="tetur04g02790.1"/>
    <property type="gene ID" value="tetur04g02790"/>
</dbReference>
<protein>
    <recommendedName>
        <fullName evidence="2">Small ribosomal subunit protein mS35 mitochondrial conserved domain-containing protein</fullName>
    </recommendedName>
</protein>
<sequence>MNLSRFCVSNAASFHEDEDYERMPFLPQPKKPARPKRAAIYRNVMPPRYLQMATNQNWNDVWPAAKSFNPSSVPLPVFMGWLKGQPRLGKFNNPELVKIPNFFHLTPPNIKKQCMALKKFCSPWPEGLETDEKIEKHFPVEIVTRDYCHASPTIRDPRARTITMRFKLSQLELDDHSRDKIIRLLGKRYNPLNDLVTIETSSCPFKKQNIDYAFYLLTVVYYESWKTESWEELKEPQDWERFFFEKSSSRKKILDFLKTVDINAETKKEDIKEYEEAIKDIVDNQENDETVDAYGRSVAKLLFSQVK</sequence>
<reference evidence="3" key="2">
    <citation type="submission" date="2015-06" db="UniProtKB">
        <authorList>
            <consortium name="EnsemblMetazoa"/>
        </authorList>
    </citation>
    <scope>IDENTIFICATION</scope>
</reference>
<proteinExistence type="predicted"/>
<dbReference type="PANTHER" id="PTHR13490:SF0">
    <property type="entry name" value="SMALL RIBOSOMAL SUBUNIT PROTEIN MS35"/>
    <property type="match status" value="1"/>
</dbReference>
<dbReference type="PANTHER" id="PTHR13490">
    <property type="entry name" value="MITOCHONDRIAL 28S RIBOSOMAL PROTEIN S28"/>
    <property type="match status" value="1"/>
</dbReference>
<dbReference type="EMBL" id="CAEY01001357">
    <property type="status" value="NOT_ANNOTATED_CDS"/>
    <property type="molecule type" value="Genomic_DNA"/>
</dbReference>
<dbReference type="Pfam" id="PF10213">
    <property type="entry name" value="MRP-S28"/>
    <property type="match status" value="1"/>
</dbReference>
<accession>T1K1V5</accession>
<dbReference type="HOGENOM" id="CLU_060973_0_1_1"/>
<evidence type="ECO:0000313" key="3">
    <source>
        <dbReference type="EnsemblMetazoa" id="tetur04g02790.1"/>
    </source>
</evidence>
<dbReference type="Proteomes" id="UP000015104">
    <property type="component" value="Unassembled WGS sequence"/>
</dbReference>
<feature type="coiled-coil region" evidence="1">
    <location>
        <begin position="257"/>
        <end position="284"/>
    </location>
</feature>
<reference evidence="4" key="1">
    <citation type="submission" date="2011-08" db="EMBL/GenBank/DDBJ databases">
        <authorList>
            <person name="Rombauts S."/>
        </authorList>
    </citation>
    <scope>NUCLEOTIDE SEQUENCE</scope>
    <source>
        <strain evidence="4">London</strain>
    </source>
</reference>
<dbReference type="STRING" id="32264.T1K1V5"/>
<dbReference type="GO" id="GO:0032543">
    <property type="term" value="P:mitochondrial translation"/>
    <property type="evidence" value="ECO:0007669"/>
    <property type="project" value="InterPro"/>
</dbReference>
<evidence type="ECO:0000259" key="2">
    <source>
        <dbReference type="Pfam" id="PF10213"/>
    </source>
</evidence>
<keyword evidence="1" id="KW-0175">Coiled coil</keyword>